<dbReference type="GO" id="GO:0046872">
    <property type="term" value="F:metal ion binding"/>
    <property type="evidence" value="ECO:0007669"/>
    <property type="project" value="UniProtKB-KW"/>
</dbReference>
<feature type="region of interest" description="Disordered" evidence="14">
    <location>
        <begin position="87"/>
        <end position="161"/>
    </location>
</feature>
<keyword evidence="4" id="KW-1003">Cell membrane</keyword>
<sequence length="181" mass="17509">MRFTNLLVTVAAAAFAAAQLEGVPECVVTCGTFAAEANGCAAFTDVACVCASAQFIIDAAACLQEQCEAADLAVGVALQQAQCASIEPAGTTGPPRPFPTETVDGSAEPSEPAEPTGEVDPVETSEPVEGPSSAAGSGSGSGSGAPRPTATGTTPQPSSGASALKVAFVPVAAAALAALAL</sequence>
<evidence type="ECO:0000313" key="18">
    <source>
        <dbReference type="Proteomes" id="UP000307440"/>
    </source>
</evidence>
<evidence type="ECO:0000256" key="10">
    <source>
        <dbReference type="ARBA" id="ARBA00023136"/>
    </source>
</evidence>
<evidence type="ECO:0000256" key="11">
    <source>
        <dbReference type="ARBA" id="ARBA00023157"/>
    </source>
</evidence>
<keyword evidence="6" id="KW-0349">Heme</keyword>
<keyword evidence="5" id="KW-0964">Secreted</keyword>
<evidence type="ECO:0000256" key="6">
    <source>
        <dbReference type="ARBA" id="ARBA00022617"/>
    </source>
</evidence>
<dbReference type="EMBL" id="ML210361">
    <property type="protein sequence ID" value="TFK19084.1"/>
    <property type="molecule type" value="Genomic_DNA"/>
</dbReference>
<comment type="subcellular location">
    <subcellularLocation>
        <location evidence="1">Cell membrane</location>
        <topology evidence="1">Lipid-anchor</topology>
        <topology evidence="1">GPI-anchor</topology>
    </subcellularLocation>
    <subcellularLocation>
        <location evidence="2">Secreted</location>
    </subcellularLocation>
</comment>
<evidence type="ECO:0000259" key="16">
    <source>
        <dbReference type="PROSITE" id="PS52012"/>
    </source>
</evidence>
<evidence type="ECO:0000256" key="7">
    <source>
        <dbReference type="ARBA" id="ARBA00022723"/>
    </source>
</evidence>
<keyword evidence="18" id="KW-1185">Reference proteome</keyword>
<evidence type="ECO:0000256" key="9">
    <source>
        <dbReference type="ARBA" id="ARBA00023004"/>
    </source>
</evidence>
<evidence type="ECO:0000256" key="3">
    <source>
        <dbReference type="ARBA" id="ARBA00010031"/>
    </source>
</evidence>
<dbReference type="PANTHER" id="PTHR37928:SF2">
    <property type="entry name" value="GPI ANCHORED CFEM DOMAIN PROTEIN (AFU_ORTHOLOGUE AFUA_6G10580)"/>
    <property type="match status" value="1"/>
</dbReference>
<feature type="compositionally biased region" description="Low complexity" evidence="14">
    <location>
        <begin position="144"/>
        <end position="161"/>
    </location>
</feature>
<feature type="chain" id="PRO_5022888891" description="CFEM domain-containing protein" evidence="15">
    <location>
        <begin position="23"/>
        <end position="181"/>
    </location>
</feature>
<keyword evidence="13" id="KW-0449">Lipoprotein</keyword>
<comment type="similarity">
    <text evidence="3">Belongs to the RBT5 family.</text>
</comment>
<keyword evidence="8 15" id="KW-0732">Signal</keyword>
<dbReference type="OrthoDB" id="4505683at2759"/>
<protein>
    <recommendedName>
        <fullName evidence="16">CFEM domain-containing protein</fullName>
    </recommendedName>
</protein>
<evidence type="ECO:0000256" key="5">
    <source>
        <dbReference type="ARBA" id="ARBA00022525"/>
    </source>
</evidence>
<feature type="domain" description="CFEM" evidence="16">
    <location>
        <begin position="1"/>
        <end position="110"/>
    </location>
</feature>
<keyword evidence="12" id="KW-0325">Glycoprotein</keyword>
<dbReference type="GO" id="GO:0005886">
    <property type="term" value="C:plasma membrane"/>
    <property type="evidence" value="ECO:0007669"/>
    <property type="project" value="UniProtKB-SubCell"/>
</dbReference>
<keyword evidence="9" id="KW-0408">Iron</keyword>
<evidence type="ECO:0000256" key="12">
    <source>
        <dbReference type="ARBA" id="ARBA00023180"/>
    </source>
</evidence>
<dbReference type="AlphaFoldDB" id="A0A5C3KGN3"/>
<dbReference type="InterPro" id="IPR008427">
    <property type="entry name" value="Extracellular_membr_CFEM_dom"/>
</dbReference>
<dbReference type="InterPro" id="IPR051735">
    <property type="entry name" value="CFEM_domain"/>
</dbReference>
<dbReference type="Proteomes" id="UP000307440">
    <property type="component" value="Unassembled WGS sequence"/>
</dbReference>
<keyword evidence="10" id="KW-0472">Membrane</keyword>
<evidence type="ECO:0000256" key="15">
    <source>
        <dbReference type="SAM" id="SignalP"/>
    </source>
</evidence>
<evidence type="ECO:0000256" key="8">
    <source>
        <dbReference type="ARBA" id="ARBA00022729"/>
    </source>
</evidence>
<evidence type="ECO:0000256" key="14">
    <source>
        <dbReference type="SAM" id="MobiDB-lite"/>
    </source>
</evidence>
<evidence type="ECO:0000256" key="13">
    <source>
        <dbReference type="ARBA" id="ARBA00023288"/>
    </source>
</evidence>
<dbReference type="GO" id="GO:0005576">
    <property type="term" value="C:extracellular region"/>
    <property type="evidence" value="ECO:0007669"/>
    <property type="project" value="UniProtKB-SubCell"/>
</dbReference>
<evidence type="ECO:0000256" key="2">
    <source>
        <dbReference type="ARBA" id="ARBA00004613"/>
    </source>
</evidence>
<proteinExistence type="inferred from homology"/>
<dbReference type="STRING" id="230819.A0A5C3KGN3"/>
<accession>A0A5C3KGN3</accession>
<gene>
    <name evidence="17" type="ORF">FA15DRAFT_760260</name>
</gene>
<organism evidence="17 18">
    <name type="scientific">Coprinopsis marcescibilis</name>
    <name type="common">Agaric fungus</name>
    <name type="synonym">Psathyrella marcescibilis</name>
    <dbReference type="NCBI Taxonomy" id="230819"/>
    <lineage>
        <taxon>Eukaryota</taxon>
        <taxon>Fungi</taxon>
        <taxon>Dikarya</taxon>
        <taxon>Basidiomycota</taxon>
        <taxon>Agaricomycotina</taxon>
        <taxon>Agaricomycetes</taxon>
        <taxon>Agaricomycetidae</taxon>
        <taxon>Agaricales</taxon>
        <taxon>Agaricineae</taxon>
        <taxon>Psathyrellaceae</taxon>
        <taxon>Coprinopsis</taxon>
    </lineage>
</organism>
<evidence type="ECO:0000256" key="4">
    <source>
        <dbReference type="ARBA" id="ARBA00022475"/>
    </source>
</evidence>
<reference evidence="17 18" key="1">
    <citation type="journal article" date="2019" name="Nat. Ecol. Evol.">
        <title>Megaphylogeny resolves global patterns of mushroom evolution.</title>
        <authorList>
            <person name="Varga T."/>
            <person name="Krizsan K."/>
            <person name="Foldi C."/>
            <person name="Dima B."/>
            <person name="Sanchez-Garcia M."/>
            <person name="Sanchez-Ramirez S."/>
            <person name="Szollosi G.J."/>
            <person name="Szarkandi J.G."/>
            <person name="Papp V."/>
            <person name="Albert L."/>
            <person name="Andreopoulos W."/>
            <person name="Angelini C."/>
            <person name="Antonin V."/>
            <person name="Barry K.W."/>
            <person name="Bougher N.L."/>
            <person name="Buchanan P."/>
            <person name="Buyck B."/>
            <person name="Bense V."/>
            <person name="Catcheside P."/>
            <person name="Chovatia M."/>
            <person name="Cooper J."/>
            <person name="Damon W."/>
            <person name="Desjardin D."/>
            <person name="Finy P."/>
            <person name="Geml J."/>
            <person name="Haridas S."/>
            <person name="Hughes K."/>
            <person name="Justo A."/>
            <person name="Karasinski D."/>
            <person name="Kautmanova I."/>
            <person name="Kiss B."/>
            <person name="Kocsube S."/>
            <person name="Kotiranta H."/>
            <person name="LaButti K.M."/>
            <person name="Lechner B.E."/>
            <person name="Liimatainen K."/>
            <person name="Lipzen A."/>
            <person name="Lukacs Z."/>
            <person name="Mihaltcheva S."/>
            <person name="Morgado L.N."/>
            <person name="Niskanen T."/>
            <person name="Noordeloos M.E."/>
            <person name="Ohm R.A."/>
            <person name="Ortiz-Santana B."/>
            <person name="Ovrebo C."/>
            <person name="Racz N."/>
            <person name="Riley R."/>
            <person name="Savchenko A."/>
            <person name="Shiryaev A."/>
            <person name="Soop K."/>
            <person name="Spirin V."/>
            <person name="Szebenyi C."/>
            <person name="Tomsovsky M."/>
            <person name="Tulloss R.E."/>
            <person name="Uehling J."/>
            <person name="Grigoriev I.V."/>
            <person name="Vagvolgyi C."/>
            <person name="Papp T."/>
            <person name="Martin F.M."/>
            <person name="Miettinen O."/>
            <person name="Hibbett D.S."/>
            <person name="Nagy L.G."/>
        </authorList>
    </citation>
    <scope>NUCLEOTIDE SEQUENCE [LARGE SCALE GENOMIC DNA]</scope>
    <source>
        <strain evidence="17 18">CBS 121175</strain>
    </source>
</reference>
<dbReference type="PROSITE" id="PS52012">
    <property type="entry name" value="CFEM"/>
    <property type="match status" value="1"/>
</dbReference>
<keyword evidence="11" id="KW-1015">Disulfide bond</keyword>
<dbReference type="PANTHER" id="PTHR37928">
    <property type="entry name" value="CFEM DOMAIN PROTEIN (AFU_ORTHOLOGUE AFUA_6G14090)"/>
    <property type="match status" value="1"/>
</dbReference>
<feature type="signal peptide" evidence="15">
    <location>
        <begin position="1"/>
        <end position="22"/>
    </location>
</feature>
<evidence type="ECO:0000256" key="1">
    <source>
        <dbReference type="ARBA" id="ARBA00004609"/>
    </source>
</evidence>
<keyword evidence="7" id="KW-0479">Metal-binding</keyword>
<dbReference type="Pfam" id="PF05730">
    <property type="entry name" value="CFEM"/>
    <property type="match status" value="1"/>
</dbReference>
<evidence type="ECO:0000313" key="17">
    <source>
        <dbReference type="EMBL" id="TFK19084.1"/>
    </source>
</evidence>
<name>A0A5C3KGN3_COPMA</name>